<feature type="region of interest" description="Disordered" evidence="1">
    <location>
        <begin position="30"/>
        <end position="65"/>
    </location>
</feature>
<reference evidence="2 3" key="1">
    <citation type="journal article" date="2018" name="Front. Plant Sci.">
        <title>Red Clover (Trifolium pratense) and Zigzag Clover (T. medium) - A Picture of Genomic Similarities and Differences.</title>
        <authorList>
            <person name="Dluhosova J."/>
            <person name="Istvanek J."/>
            <person name="Nedelnik J."/>
            <person name="Repkova J."/>
        </authorList>
    </citation>
    <scope>NUCLEOTIDE SEQUENCE [LARGE SCALE GENOMIC DNA]</scope>
    <source>
        <strain evidence="3">cv. 10/8</strain>
        <tissue evidence="2">Leaf</tissue>
    </source>
</reference>
<evidence type="ECO:0000313" key="2">
    <source>
        <dbReference type="EMBL" id="MCI69993.1"/>
    </source>
</evidence>
<organism evidence="2 3">
    <name type="scientific">Trifolium medium</name>
    <dbReference type="NCBI Taxonomy" id="97028"/>
    <lineage>
        <taxon>Eukaryota</taxon>
        <taxon>Viridiplantae</taxon>
        <taxon>Streptophyta</taxon>
        <taxon>Embryophyta</taxon>
        <taxon>Tracheophyta</taxon>
        <taxon>Spermatophyta</taxon>
        <taxon>Magnoliopsida</taxon>
        <taxon>eudicotyledons</taxon>
        <taxon>Gunneridae</taxon>
        <taxon>Pentapetalae</taxon>
        <taxon>rosids</taxon>
        <taxon>fabids</taxon>
        <taxon>Fabales</taxon>
        <taxon>Fabaceae</taxon>
        <taxon>Papilionoideae</taxon>
        <taxon>50 kb inversion clade</taxon>
        <taxon>NPAAA clade</taxon>
        <taxon>Hologalegina</taxon>
        <taxon>IRL clade</taxon>
        <taxon>Trifolieae</taxon>
        <taxon>Trifolium</taxon>
    </lineage>
</organism>
<evidence type="ECO:0000313" key="3">
    <source>
        <dbReference type="Proteomes" id="UP000265520"/>
    </source>
</evidence>
<proteinExistence type="predicted"/>
<evidence type="ECO:0000256" key="1">
    <source>
        <dbReference type="SAM" id="MobiDB-lite"/>
    </source>
</evidence>
<protein>
    <submittedName>
        <fullName evidence="2">Uncharacterized protein</fullName>
    </submittedName>
</protein>
<keyword evidence="3" id="KW-1185">Reference proteome</keyword>
<comment type="caution">
    <text evidence="2">The sequence shown here is derived from an EMBL/GenBank/DDBJ whole genome shotgun (WGS) entry which is preliminary data.</text>
</comment>
<accession>A0A392U919</accession>
<dbReference type="Proteomes" id="UP000265520">
    <property type="component" value="Unassembled WGS sequence"/>
</dbReference>
<feature type="non-terminal residue" evidence="2">
    <location>
        <position position="1"/>
    </location>
</feature>
<name>A0A392U919_9FABA</name>
<dbReference type="AlphaFoldDB" id="A0A392U919"/>
<sequence length="65" mass="6790">PKRRMVDAAVHPERACKLIWASGGSSVMVGGGSKSKGLGERSMRSGCDSGGSSVMSMKNRPLHLC</sequence>
<dbReference type="EMBL" id="LXQA010766700">
    <property type="protein sequence ID" value="MCI69993.1"/>
    <property type="molecule type" value="Genomic_DNA"/>
</dbReference>